<proteinExistence type="predicted"/>
<evidence type="ECO:0000313" key="3">
    <source>
        <dbReference type="EMBL" id="KAB1656320.1"/>
    </source>
</evidence>
<protein>
    <submittedName>
        <fullName evidence="3">FAD/NAD(P)-binding protein</fullName>
    </submittedName>
</protein>
<comment type="caution">
    <text evidence="3">The sequence shown here is derived from an EMBL/GenBank/DDBJ whole genome shotgun (WGS) entry which is preliminary data.</text>
</comment>
<evidence type="ECO:0000256" key="1">
    <source>
        <dbReference type="SAM" id="MobiDB-lite"/>
    </source>
</evidence>
<organism evidence="3 4">
    <name type="scientific">Pseudoclavibacter chungangensis</name>
    <dbReference type="NCBI Taxonomy" id="587635"/>
    <lineage>
        <taxon>Bacteria</taxon>
        <taxon>Bacillati</taxon>
        <taxon>Actinomycetota</taxon>
        <taxon>Actinomycetes</taxon>
        <taxon>Micrococcales</taxon>
        <taxon>Microbacteriaceae</taxon>
        <taxon>Pseudoclavibacter</taxon>
    </lineage>
</organism>
<feature type="region of interest" description="Disordered" evidence="1">
    <location>
        <begin position="662"/>
        <end position="684"/>
    </location>
</feature>
<dbReference type="SUPFAM" id="SSF51905">
    <property type="entry name" value="FAD/NAD(P)-binding domain"/>
    <property type="match status" value="1"/>
</dbReference>
<accession>A0A7J5BQV3</accession>
<dbReference type="PANTHER" id="PTHR40254">
    <property type="entry name" value="BLR0577 PROTEIN"/>
    <property type="match status" value="1"/>
</dbReference>
<gene>
    <name evidence="3" type="ORF">F8O01_10650</name>
</gene>
<name>A0A7J5BQV3_9MICO</name>
<evidence type="ECO:0000259" key="2">
    <source>
        <dbReference type="Pfam" id="PF13454"/>
    </source>
</evidence>
<reference evidence="3 4" key="1">
    <citation type="submission" date="2019-09" db="EMBL/GenBank/DDBJ databases">
        <title>Phylogeny of genus Pseudoclavibacter and closely related genus.</title>
        <authorList>
            <person name="Li Y."/>
        </authorList>
    </citation>
    <scope>NUCLEOTIDE SEQUENCE [LARGE SCALE GENOMIC DNA]</scope>
    <source>
        <strain evidence="3 4">DSM 23821</strain>
    </source>
</reference>
<dbReference type="PANTHER" id="PTHR40254:SF1">
    <property type="entry name" value="BLR0577 PROTEIN"/>
    <property type="match status" value="1"/>
</dbReference>
<dbReference type="Proteomes" id="UP000467240">
    <property type="component" value="Unassembled WGS sequence"/>
</dbReference>
<dbReference type="InterPro" id="IPR052189">
    <property type="entry name" value="L-asp_N-monooxygenase_NS-form"/>
</dbReference>
<dbReference type="EMBL" id="WBJZ01000012">
    <property type="protein sequence ID" value="KAB1656320.1"/>
    <property type="molecule type" value="Genomic_DNA"/>
</dbReference>
<dbReference type="Pfam" id="PF13454">
    <property type="entry name" value="NAD_binding_9"/>
    <property type="match status" value="1"/>
</dbReference>
<feature type="domain" description="FAD-dependent urate hydroxylase HpyO/Asp monooxygenase CreE-like FAD/NAD(P)-binding" evidence="2">
    <location>
        <begin position="17"/>
        <end position="223"/>
    </location>
</feature>
<sequence length="684" mass="72292">MGSTDTSTEAPVPFRVVVVGAGPRGVSIVERIAAGGLGGDAPEIEIHLVDPAPAGAGEVWRTDQSRELNMNTYAGAVTLFTEQTTEAVLPVVAGPTLLEWADLVVEHLAPPRLGDEHASRLRSIDPAVRATFAERPPSAALVAPGGFLDELAAVELDSHASRALYGAYLEWALDRATAALPSASSVHVHRARAVGIEPAGHVDVVELDDGARLVADAVVLAQGWLPSAPSPADAALRDRARGSGAVWIEPASPIDQPVERVPDGVDVLVRGLGMGFFDTVTLLTVGRGGRHELGTDGASVYVPSGREPRFHAASGRGLPFRAKSRYGSLPPAGGHERLRAVVPRLHGTVDFVRDLRPALRRDALDAYYATLHRTNPAAFTAPLEVVLGIVESRADDLDELDRALRDVVPDAADRFDPVAATTLPAGRFASSDALHDEIVARLRADLVEAERGHDSPIKVGLWSLASARAAVSRVAAFDGLDAEDAAGPLHEFMQIGNLAGSGPPAQRIRELLALVDAGLVTFVGPRPIVDIDEATGRFVMSSPDVEAEPVTAPVLIDAWVRPHDVRTTRDELLRRLVEDGRARPFARVSGLGGRVPTSAVDVDPVTSRIVHGDGTTDERIRLIGVPLATSRRDTLISPMPGTRATMLVETDAVAADLLAQARAQRSVRSRSTNASTSASSRSAE</sequence>
<dbReference type="AlphaFoldDB" id="A0A7J5BQV3"/>
<keyword evidence="4" id="KW-1185">Reference proteome</keyword>
<dbReference type="OrthoDB" id="3653265at2"/>
<dbReference type="RefSeq" id="WP_158040846.1">
    <property type="nucleotide sequence ID" value="NZ_JACCFV010000001.1"/>
</dbReference>
<dbReference type="InterPro" id="IPR036188">
    <property type="entry name" value="FAD/NAD-bd_sf"/>
</dbReference>
<evidence type="ECO:0000313" key="4">
    <source>
        <dbReference type="Proteomes" id="UP000467240"/>
    </source>
</evidence>
<dbReference type="InterPro" id="IPR038732">
    <property type="entry name" value="HpyO/CreE_NAD-binding"/>
</dbReference>